<keyword evidence="2" id="KW-1185">Reference proteome</keyword>
<evidence type="ECO:0000313" key="2">
    <source>
        <dbReference type="Proteomes" id="UP000216189"/>
    </source>
</evidence>
<accession>A0ABX4EIK8</accession>
<protein>
    <recommendedName>
        <fullName evidence="3">EF-hand domain-containing protein</fullName>
    </recommendedName>
</protein>
<organism evidence="1 2">
    <name type="scientific">Segatella bryantii</name>
    <name type="common">Prevotella bryantii</name>
    <dbReference type="NCBI Taxonomy" id="77095"/>
    <lineage>
        <taxon>Bacteria</taxon>
        <taxon>Pseudomonadati</taxon>
        <taxon>Bacteroidota</taxon>
        <taxon>Bacteroidia</taxon>
        <taxon>Bacteroidales</taxon>
        <taxon>Prevotellaceae</taxon>
        <taxon>Segatella</taxon>
    </lineage>
</organism>
<dbReference type="EMBL" id="NPJF01000050">
    <property type="protein sequence ID" value="OYP54140.1"/>
    <property type="molecule type" value="Genomic_DNA"/>
</dbReference>
<dbReference type="RefSeq" id="WP_094448779.1">
    <property type="nucleotide sequence ID" value="NZ_CP091801.1"/>
</dbReference>
<evidence type="ECO:0000313" key="1">
    <source>
        <dbReference type="EMBL" id="OYP54140.1"/>
    </source>
</evidence>
<proteinExistence type="predicted"/>
<dbReference type="Proteomes" id="UP000216189">
    <property type="component" value="Unassembled WGS sequence"/>
</dbReference>
<evidence type="ECO:0008006" key="3">
    <source>
        <dbReference type="Google" id="ProtNLM"/>
    </source>
</evidence>
<gene>
    <name evidence="1" type="ORF">CIK91_09970</name>
</gene>
<name>A0ABX4EIK8_SEGBR</name>
<sequence length="357" mass="41288">MSSKAYLTWALNQKGDLVHVDEVPNGNMNEHSYYCLACGKEMTIDVDDDGSYLFTHVEEQPHCEDDLYLHEAAKEIIYAKFYASNDFLISIPQHLSCCDSSFCTFHNQEECVKDKHIPYDLKKHGYVECLKDYMFPNTKYKCDLVIKRADTFDQAIIISIDAGSCHVDVTSLDNRIVELEVYNEESLMTLQDNAIGEGRATFLNFKKNNSGTVDRTEIDRGIEKFELFSSGKYHLDIVSCSEISNRKRSTVCEIIFTEQIMGLYEAKIYSLLKCYQKKRKACYCELCFFLSEVNSYGLTEKICRRYKTKGTPQYPIREAPIDCEYFSLNRTLVANIEREYNNVAVIERELDTMKHAE</sequence>
<comment type="caution">
    <text evidence="1">The sequence shown here is derived from an EMBL/GenBank/DDBJ whole genome shotgun (WGS) entry which is preliminary data.</text>
</comment>
<reference evidence="1 2" key="1">
    <citation type="submission" date="2017-08" db="EMBL/GenBank/DDBJ databases">
        <title>Comparative genomics of non-oral Prevotella species.</title>
        <authorList>
            <person name="Accetto T."/>
            <person name="Nograsek B."/>
            <person name="Avgustin G."/>
        </authorList>
    </citation>
    <scope>NUCLEOTIDE SEQUENCE [LARGE SCALE GENOMIC DNA]</scope>
    <source>
        <strain evidence="1 2">TC1-1</strain>
    </source>
</reference>